<evidence type="ECO:0000256" key="1">
    <source>
        <dbReference type="ARBA" id="ARBA00022612"/>
    </source>
</evidence>
<feature type="domain" description="Prohead serine protease" evidence="5">
    <location>
        <begin position="47"/>
        <end position="152"/>
    </location>
</feature>
<feature type="region of interest" description="Disordered" evidence="4">
    <location>
        <begin position="162"/>
        <end position="190"/>
    </location>
</feature>
<evidence type="ECO:0000256" key="4">
    <source>
        <dbReference type="SAM" id="MobiDB-lite"/>
    </source>
</evidence>
<dbReference type="Pfam" id="PF04586">
    <property type="entry name" value="Peptidase_S78"/>
    <property type="match status" value="1"/>
</dbReference>
<proteinExistence type="predicted"/>
<dbReference type="Proteomes" id="UP000263753">
    <property type="component" value="Chromosome"/>
</dbReference>
<dbReference type="RefSeq" id="WP_087511762.1">
    <property type="nucleotide sequence ID" value="NZ_CP032134.1"/>
</dbReference>
<keyword evidence="2" id="KW-0645">Protease</keyword>
<evidence type="ECO:0000256" key="2">
    <source>
        <dbReference type="ARBA" id="ARBA00022670"/>
    </source>
</evidence>
<dbReference type="KEGG" id="achi:CDG60_12300"/>
<protein>
    <submittedName>
        <fullName evidence="6">Peptidase U35</fullName>
    </submittedName>
</protein>
<gene>
    <name evidence="6" type="ORF">CDG60_12300</name>
</gene>
<organism evidence="6 7">
    <name type="scientific">Acinetobacter chinensis</name>
    <dbReference type="NCBI Taxonomy" id="2004650"/>
    <lineage>
        <taxon>Bacteria</taxon>
        <taxon>Pseudomonadati</taxon>
        <taxon>Pseudomonadota</taxon>
        <taxon>Gammaproteobacteria</taxon>
        <taxon>Moraxellales</taxon>
        <taxon>Moraxellaceae</taxon>
        <taxon>Acinetobacter</taxon>
    </lineage>
</organism>
<evidence type="ECO:0000313" key="7">
    <source>
        <dbReference type="Proteomes" id="UP000263753"/>
    </source>
</evidence>
<dbReference type="GO" id="GO:0008233">
    <property type="term" value="F:peptidase activity"/>
    <property type="evidence" value="ECO:0007669"/>
    <property type="project" value="UniProtKB-KW"/>
</dbReference>
<name>A0A3B7LXT4_9GAMM</name>
<dbReference type="InterPro" id="IPR054613">
    <property type="entry name" value="Peptidase_S78_dom"/>
</dbReference>
<evidence type="ECO:0000259" key="5">
    <source>
        <dbReference type="Pfam" id="PF04586"/>
    </source>
</evidence>
<evidence type="ECO:0000313" key="6">
    <source>
        <dbReference type="EMBL" id="AXY57278.1"/>
    </source>
</evidence>
<reference evidence="7" key="1">
    <citation type="submission" date="2018-09" db="EMBL/GenBank/DDBJ databases">
        <title>The complete genome of Acinetobacter sp. strain WCHAc010005.</title>
        <authorList>
            <person name="Hu Y."/>
            <person name="Long H."/>
            <person name="Feng Y."/>
            <person name="Zong Z."/>
        </authorList>
    </citation>
    <scope>NUCLEOTIDE SEQUENCE [LARGE SCALE GENOMIC DNA]</scope>
    <source>
        <strain evidence="7">WCHAc010005</strain>
    </source>
</reference>
<dbReference type="GO" id="GO:0006508">
    <property type="term" value="P:proteolysis"/>
    <property type="evidence" value="ECO:0007669"/>
    <property type="project" value="UniProtKB-KW"/>
</dbReference>
<feature type="compositionally biased region" description="Polar residues" evidence="4">
    <location>
        <begin position="162"/>
        <end position="185"/>
    </location>
</feature>
<dbReference type="AlphaFoldDB" id="A0A3B7LXT4"/>
<sequence>MNQAYSLLTIKSIDEEKGMIYGIATTPATDRVDDIVEPHGAKFTLPVPFLWQHNDQKPVGNVVQAEVKADGIHVGIQMVLADQVQSAELKERLLLAWDSIKTGLVRGLSIRLRGLKVADIQNSWGLHFFEWEWLELSAVTIPANQEATITGVKSLYAAQVSKSNNDPENKSVQQPESGLQHTIPKSVQPPKVGGVELIKAPKFKTTGVKFV</sequence>
<dbReference type="EMBL" id="CP032134">
    <property type="protein sequence ID" value="AXY57278.1"/>
    <property type="molecule type" value="Genomic_DNA"/>
</dbReference>
<keyword evidence="3" id="KW-0378">Hydrolase</keyword>
<keyword evidence="1" id="KW-1188">Viral release from host cell</keyword>
<evidence type="ECO:0000256" key="3">
    <source>
        <dbReference type="ARBA" id="ARBA00022801"/>
    </source>
</evidence>
<accession>A0A3B7LXT4</accession>